<gene>
    <name evidence="1" type="ORF">LDCGVIBL_CDS0010</name>
</gene>
<accession>A0AAU8HXQ9</accession>
<organism evidence="1">
    <name type="scientific">Rhizobium phage LG08</name>
    <dbReference type="NCBI Taxonomy" id="3129229"/>
    <lineage>
        <taxon>Viruses</taxon>
        <taxon>Duplodnaviria</taxon>
        <taxon>Heunggongvirae</taxon>
        <taxon>Uroviricota</taxon>
        <taxon>Caudoviricetes</taxon>
    </lineage>
</organism>
<evidence type="ECO:0000313" key="1">
    <source>
        <dbReference type="EMBL" id="XCI77368.1"/>
    </source>
</evidence>
<name>A0AAU8HXQ9_9CAUD</name>
<sequence length="96" mass="10993">MSKRTTWCFVIILKSLARAEAIRLEGVGVMIVEETEFLQSRHVFLRHEFELRSIDGENVMFAMERIVVGVGAFLNILLEDVESFDEVVHGLISLRV</sequence>
<proteinExistence type="predicted"/>
<protein>
    <submittedName>
        <fullName evidence="1">Uncharacterized protein</fullName>
    </submittedName>
</protein>
<dbReference type="EMBL" id="PP429226">
    <property type="protein sequence ID" value="XCI77368.1"/>
    <property type="molecule type" value="Genomic_DNA"/>
</dbReference>
<reference evidence="1" key="1">
    <citation type="submission" date="2024-03" db="EMBL/GenBank/DDBJ databases">
        <authorList>
            <person name="Chantapakul B."/>
            <person name="Wang S."/>
        </authorList>
    </citation>
    <scope>NUCLEOTIDE SEQUENCE</scope>
</reference>